<evidence type="ECO:0000256" key="3">
    <source>
        <dbReference type="PROSITE-ProRule" id="PRU00446"/>
    </source>
</evidence>
<dbReference type="AlphaFoldDB" id="A0A401T7N7"/>
<dbReference type="OMA" id="LRITYGQ"/>
<dbReference type="OrthoDB" id="8626508at2759"/>
<keyword evidence="2" id="KW-0964">Secreted</keyword>
<gene>
    <name evidence="6" type="ORF">chiPu_0017174</name>
</gene>
<comment type="subcellular location">
    <subcellularLocation>
        <location evidence="1">Secreted</location>
    </subcellularLocation>
</comment>
<name>A0A401T7N7_CHIPU</name>
<dbReference type="Pfam" id="PF02191">
    <property type="entry name" value="OLF"/>
    <property type="match status" value="1"/>
</dbReference>
<dbReference type="GO" id="GO:0005615">
    <property type="term" value="C:extracellular space"/>
    <property type="evidence" value="ECO:0007669"/>
    <property type="project" value="TreeGrafter"/>
</dbReference>
<evidence type="ECO:0000256" key="1">
    <source>
        <dbReference type="ARBA" id="ARBA00004613"/>
    </source>
</evidence>
<dbReference type="InterPro" id="IPR050605">
    <property type="entry name" value="Olfactomedin-like_domain"/>
</dbReference>
<accession>A0A401T7N7</accession>
<dbReference type="PANTHER" id="PTHR23192">
    <property type="entry name" value="OLFACTOMEDIN-RELATED"/>
    <property type="match status" value="1"/>
</dbReference>
<reference evidence="6 7" key="1">
    <citation type="journal article" date="2018" name="Nat. Ecol. Evol.">
        <title>Shark genomes provide insights into elasmobranch evolution and the origin of vertebrates.</title>
        <authorList>
            <person name="Hara Y"/>
            <person name="Yamaguchi K"/>
            <person name="Onimaru K"/>
            <person name="Kadota M"/>
            <person name="Koyanagi M"/>
            <person name="Keeley SD"/>
            <person name="Tatsumi K"/>
            <person name="Tanaka K"/>
            <person name="Motone F"/>
            <person name="Kageyama Y"/>
            <person name="Nozu R"/>
            <person name="Adachi N"/>
            <person name="Nishimura O"/>
            <person name="Nakagawa R"/>
            <person name="Tanegashima C"/>
            <person name="Kiyatake I"/>
            <person name="Matsumoto R"/>
            <person name="Murakumo K"/>
            <person name="Nishida K"/>
            <person name="Terakita A"/>
            <person name="Kuratani S"/>
            <person name="Sato K"/>
            <person name="Hyodo S Kuraku.S."/>
        </authorList>
    </citation>
    <scope>NUCLEOTIDE SEQUENCE [LARGE SCALE GENOMIC DNA]</scope>
</reference>
<evidence type="ECO:0000259" key="5">
    <source>
        <dbReference type="PROSITE" id="PS51132"/>
    </source>
</evidence>
<proteinExistence type="predicted"/>
<evidence type="ECO:0000256" key="4">
    <source>
        <dbReference type="SAM" id="SignalP"/>
    </source>
</evidence>
<evidence type="ECO:0000313" key="6">
    <source>
        <dbReference type="EMBL" id="GCC38659.1"/>
    </source>
</evidence>
<dbReference type="PROSITE" id="PS51132">
    <property type="entry name" value="OLF"/>
    <property type="match status" value="1"/>
</dbReference>
<dbReference type="Proteomes" id="UP000287033">
    <property type="component" value="Unassembled WGS sequence"/>
</dbReference>
<sequence length="387" mass="43622">MKMLFLLLIAATVLPSSGINVNGSINNEGVCLCSVVLPDAPFPVEKVEYLEITSEKLRISMEQEINKVRQYSRAVSVHSSKLVNLTLRLEKMETGHGYTQLDFELLKLEIQDLETLTSQLKLSLNGSNSIIDRLYVEITNISRTVNELESFDKQNVLAFRKEVARLRKQLADCEKNRAPPTLPPIEKGSCNHNGLRQIGDPTIIQRNYNGDRYKYGGNMCKYNIQTGRVRRQTLSGAAYNDRYSYAGVTYQDIDFAVDESGLWVIYCPEANAGNAVIGKINEATFTVEKTWVTRLYKPGATNSFIICGVLYAIRPVQPKIEEVFYTFDTRTGEENQISVKMGKVSEKLGSVNYNPADHKLYVYSDGYLVTYDVIFEHKSPMTSTIAN</sequence>
<protein>
    <recommendedName>
        <fullName evidence="5">Olfactomedin-like domain-containing protein</fullName>
    </recommendedName>
</protein>
<feature type="signal peptide" evidence="4">
    <location>
        <begin position="1"/>
        <end position="18"/>
    </location>
</feature>
<evidence type="ECO:0000256" key="2">
    <source>
        <dbReference type="ARBA" id="ARBA00022525"/>
    </source>
</evidence>
<dbReference type="EMBL" id="BEZZ01001225">
    <property type="protein sequence ID" value="GCC38659.1"/>
    <property type="molecule type" value="Genomic_DNA"/>
</dbReference>
<feature type="domain" description="Olfactomedin-like" evidence="5">
    <location>
        <begin position="93"/>
        <end position="377"/>
    </location>
</feature>
<dbReference type="PANTHER" id="PTHR23192:SF7">
    <property type="entry name" value="OLFACTOMEDIN-4"/>
    <property type="match status" value="1"/>
</dbReference>
<comment type="caution">
    <text evidence="3">Lacks conserved residue(s) required for the propagation of feature annotation.</text>
</comment>
<comment type="caution">
    <text evidence="6">The sequence shown here is derived from an EMBL/GenBank/DDBJ whole genome shotgun (WGS) entry which is preliminary data.</text>
</comment>
<dbReference type="SMART" id="SM00284">
    <property type="entry name" value="OLF"/>
    <property type="match status" value="1"/>
</dbReference>
<dbReference type="GO" id="GO:0007165">
    <property type="term" value="P:signal transduction"/>
    <property type="evidence" value="ECO:0007669"/>
    <property type="project" value="TreeGrafter"/>
</dbReference>
<evidence type="ECO:0000313" key="7">
    <source>
        <dbReference type="Proteomes" id="UP000287033"/>
    </source>
</evidence>
<feature type="chain" id="PRO_5019036838" description="Olfactomedin-like domain-containing protein" evidence="4">
    <location>
        <begin position="19"/>
        <end position="387"/>
    </location>
</feature>
<keyword evidence="4" id="KW-0732">Signal</keyword>
<organism evidence="6 7">
    <name type="scientific">Chiloscyllium punctatum</name>
    <name type="common">Brownbanded bambooshark</name>
    <name type="synonym">Hemiscyllium punctatum</name>
    <dbReference type="NCBI Taxonomy" id="137246"/>
    <lineage>
        <taxon>Eukaryota</taxon>
        <taxon>Metazoa</taxon>
        <taxon>Chordata</taxon>
        <taxon>Craniata</taxon>
        <taxon>Vertebrata</taxon>
        <taxon>Chondrichthyes</taxon>
        <taxon>Elasmobranchii</taxon>
        <taxon>Galeomorphii</taxon>
        <taxon>Galeoidea</taxon>
        <taxon>Orectolobiformes</taxon>
        <taxon>Hemiscylliidae</taxon>
        <taxon>Chiloscyllium</taxon>
    </lineage>
</organism>
<dbReference type="InterPro" id="IPR003112">
    <property type="entry name" value="Olfac-like_dom"/>
</dbReference>
<keyword evidence="7" id="KW-1185">Reference proteome</keyword>
<dbReference type="STRING" id="137246.A0A401T7N7"/>